<dbReference type="AlphaFoldDB" id="A0A8B7P5L7"/>
<dbReference type="Pfam" id="PF12832">
    <property type="entry name" value="MFS_1_like"/>
    <property type="match status" value="1"/>
</dbReference>
<dbReference type="Gene3D" id="1.20.1250.20">
    <property type="entry name" value="MFS general substrate transporter like domains"/>
    <property type="match status" value="2"/>
</dbReference>
<name>A0A8B7P5L7_HYAAZ</name>
<proteinExistence type="inferred from homology"/>
<feature type="transmembrane region" description="Helical" evidence="6">
    <location>
        <begin position="302"/>
        <end position="319"/>
    </location>
</feature>
<evidence type="ECO:0000256" key="1">
    <source>
        <dbReference type="ARBA" id="ARBA00004141"/>
    </source>
</evidence>
<evidence type="ECO:0000256" key="3">
    <source>
        <dbReference type="ARBA" id="ARBA00022692"/>
    </source>
</evidence>
<feature type="transmembrane region" description="Helical" evidence="6">
    <location>
        <begin position="543"/>
        <end position="563"/>
    </location>
</feature>
<organism evidence="8 9">
    <name type="scientific">Hyalella azteca</name>
    <name type="common">Amphipod</name>
    <dbReference type="NCBI Taxonomy" id="294128"/>
    <lineage>
        <taxon>Eukaryota</taxon>
        <taxon>Metazoa</taxon>
        <taxon>Ecdysozoa</taxon>
        <taxon>Arthropoda</taxon>
        <taxon>Crustacea</taxon>
        <taxon>Multicrustacea</taxon>
        <taxon>Malacostraca</taxon>
        <taxon>Eumalacostraca</taxon>
        <taxon>Peracarida</taxon>
        <taxon>Amphipoda</taxon>
        <taxon>Senticaudata</taxon>
        <taxon>Talitrida</taxon>
        <taxon>Talitroidea</taxon>
        <taxon>Hyalellidae</taxon>
        <taxon>Hyalella</taxon>
    </lineage>
</organism>
<dbReference type="PANTHER" id="PTHR16172">
    <property type="entry name" value="MAJOR FACILITATOR SUPERFAMILY DOMAIN-CONTAINING PROTEIN 6-LIKE"/>
    <property type="match status" value="1"/>
</dbReference>
<reference evidence="9" key="1">
    <citation type="submission" date="2025-08" db="UniProtKB">
        <authorList>
            <consortium name="RefSeq"/>
        </authorList>
    </citation>
    <scope>IDENTIFICATION</scope>
    <source>
        <tissue evidence="9">Whole organism</tissue>
    </source>
</reference>
<feature type="transmembrane region" description="Helical" evidence="6">
    <location>
        <begin position="12"/>
        <end position="33"/>
    </location>
</feature>
<keyword evidence="5 6" id="KW-0472">Membrane</keyword>
<evidence type="ECO:0000313" key="9">
    <source>
        <dbReference type="RefSeq" id="XP_018021227.1"/>
    </source>
</evidence>
<feature type="domain" description="Major facilitator superfamily associated" evidence="7">
    <location>
        <begin position="8"/>
        <end position="543"/>
    </location>
</feature>
<evidence type="ECO:0000256" key="5">
    <source>
        <dbReference type="ARBA" id="ARBA00023136"/>
    </source>
</evidence>
<dbReference type="InterPro" id="IPR036259">
    <property type="entry name" value="MFS_trans_sf"/>
</dbReference>
<protein>
    <submittedName>
        <fullName evidence="9">Major facilitator superfamily domain-containing protein 6</fullName>
    </submittedName>
</protein>
<dbReference type="SUPFAM" id="SSF103473">
    <property type="entry name" value="MFS general substrate transporter"/>
    <property type="match status" value="1"/>
</dbReference>
<keyword evidence="8" id="KW-1185">Reference proteome</keyword>
<feature type="transmembrane region" description="Helical" evidence="6">
    <location>
        <begin position="516"/>
        <end position="537"/>
    </location>
</feature>
<comment type="subcellular location">
    <subcellularLocation>
        <location evidence="1">Membrane</location>
        <topology evidence="1">Multi-pass membrane protein</topology>
    </subcellularLocation>
</comment>
<dbReference type="KEGG" id="hazt:108677513"/>
<feature type="transmembrane region" description="Helical" evidence="6">
    <location>
        <begin position="39"/>
        <end position="60"/>
    </location>
</feature>
<keyword evidence="3 6" id="KW-0812">Transmembrane</keyword>
<dbReference type="OrthoDB" id="10029266at2759"/>
<feature type="transmembrane region" description="Helical" evidence="6">
    <location>
        <begin position="331"/>
        <end position="354"/>
    </location>
</feature>
<dbReference type="RefSeq" id="XP_018021227.1">
    <property type="nucleotide sequence ID" value="XM_018165738.2"/>
</dbReference>
<sequence>MKINKDSWLMKLHFFFYFGGMAPVVPFGLVISLQLGASVSLMGTVGAVILMISVVVKPFFSTLADAFPLTRRPLFVGMVLLCCLSLSGVAFIPQFTKAPCYADAWIVQRDMFNSSSFSFKSGNVATEVSLPQGLELAQSDLLPNYIVNQTFSKPGCGENSVTEHLGSSNKTSLPWEDLFIVLPNNGSCELEAGRDCQFTWTSALLQLTLVNSSSDFSTYAVAAPGDASVQCEPSGYAGSLKCVGGQWATTECGGNPLRSRAFWFLVVLNVVSEISYSTSNSFTDAISMDKLGKDGDYGSQRLWGVLGWGLLGPLASFLVDWHSGEAQTKDYTPAFILVAVFLGLDVIVASRLKVPVLKVEEDTVWKAVKPLLKQFHFFVYLLSSLMSGVLNAVPNIYLFALQEEVAAGTPAMKWVKLIQGLTLFVRSASELPCLHYADMLVKKFGSERIESLIFVLHVLRLGLISVTSKWAPLWTTILVEILCGPVYGLGYTLVVINAKRHSPVGLSTTVQSLGNICYDVLGYALASAISGVMIDAYGNISTFVGWAVVGAVAWLLHLVYTCMAPPPAVQQQRGSSGDVCEETTS</sequence>
<dbReference type="GO" id="GO:0016020">
    <property type="term" value="C:membrane"/>
    <property type="evidence" value="ECO:0007669"/>
    <property type="project" value="UniProtKB-SubCell"/>
</dbReference>
<keyword evidence="4 6" id="KW-1133">Transmembrane helix</keyword>
<accession>A0A8B7P5L7</accession>
<dbReference type="InterPro" id="IPR051717">
    <property type="entry name" value="MFS_MFSD6"/>
</dbReference>
<feature type="transmembrane region" description="Helical" evidence="6">
    <location>
        <begin position="261"/>
        <end position="282"/>
    </location>
</feature>
<evidence type="ECO:0000256" key="4">
    <source>
        <dbReference type="ARBA" id="ARBA00022989"/>
    </source>
</evidence>
<evidence type="ECO:0000259" key="7">
    <source>
        <dbReference type="Pfam" id="PF12832"/>
    </source>
</evidence>
<evidence type="ECO:0000256" key="2">
    <source>
        <dbReference type="ARBA" id="ARBA00005241"/>
    </source>
</evidence>
<feature type="transmembrane region" description="Helical" evidence="6">
    <location>
        <begin position="473"/>
        <end position="496"/>
    </location>
</feature>
<dbReference type="InterPro" id="IPR024989">
    <property type="entry name" value="MFS_assoc_dom"/>
</dbReference>
<dbReference type="PANTHER" id="PTHR16172:SF37">
    <property type="entry name" value="RE36877P"/>
    <property type="match status" value="1"/>
</dbReference>
<dbReference type="GeneID" id="108677513"/>
<feature type="transmembrane region" description="Helical" evidence="6">
    <location>
        <begin position="72"/>
        <end position="92"/>
    </location>
</feature>
<feature type="transmembrane region" description="Helical" evidence="6">
    <location>
        <begin position="375"/>
        <end position="397"/>
    </location>
</feature>
<comment type="similarity">
    <text evidence="2">Belongs to the major facilitator superfamily. MFSD6 family.</text>
</comment>
<evidence type="ECO:0000313" key="8">
    <source>
        <dbReference type="Proteomes" id="UP000694843"/>
    </source>
</evidence>
<dbReference type="Proteomes" id="UP000694843">
    <property type="component" value="Unplaced"/>
</dbReference>
<evidence type="ECO:0000256" key="6">
    <source>
        <dbReference type="SAM" id="Phobius"/>
    </source>
</evidence>
<gene>
    <name evidence="9" type="primary">LOC108677513</name>
</gene>